<feature type="compositionally biased region" description="Basic residues" evidence="1">
    <location>
        <begin position="249"/>
        <end position="262"/>
    </location>
</feature>
<dbReference type="EMBL" id="BAABJO010000008">
    <property type="protein sequence ID" value="GAA5119161.1"/>
    <property type="molecule type" value="Genomic_DNA"/>
</dbReference>
<name>A0ABP9NGM0_9PSEU</name>
<feature type="compositionally biased region" description="Basic and acidic residues" evidence="1">
    <location>
        <begin position="239"/>
        <end position="248"/>
    </location>
</feature>
<keyword evidence="4" id="KW-1185">Reference proteome</keyword>
<gene>
    <name evidence="3" type="ORF">GCM10023320_24460</name>
</gene>
<comment type="caution">
    <text evidence="3">The sequence shown here is derived from an EMBL/GenBank/DDBJ whole genome shotgun (WGS) entry which is preliminary data.</text>
</comment>
<organism evidence="3 4">
    <name type="scientific">Pseudonocardia adelaidensis</name>
    <dbReference type="NCBI Taxonomy" id="648754"/>
    <lineage>
        <taxon>Bacteria</taxon>
        <taxon>Bacillati</taxon>
        <taxon>Actinomycetota</taxon>
        <taxon>Actinomycetes</taxon>
        <taxon>Pseudonocardiales</taxon>
        <taxon>Pseudonocardiaceae</taxon>
        <taxon>Pseudonocardia</taxon>
    </lineage>
</organism>
<evidence type="ECO:0000313" key="4">
    <source>
        <dbReference type="Proteomes" id="UP001500804"/>
    </source>
</evidence>
<keyword evidence="2" id="KW-1133">Transmembrane helix</keyword>
<sequence length="262" mass="28536">MLGEAVSAVAAGQRAPMGVRPDEKGVVLESAELGRDVRWRPGERLEQLFEEQCDRMDEAHLAVDAGDETLTYRQLDARANRSARYLLVGPARCGRLRRFLFASAQLVGVLVYAPILLALLLPVITGLPLIAGTWSEEVTAGTSVSFHLDALAHTAVLYAGGLLLGLALIVTVPRLLNLGLRGVLEHVVPGAARRARGPQLPRQQHRLSRGRPDGRELPAWHQGDGPAGRRGARGGRPARLAELRDPPHRGARPRVRPPRDRR</sequence>
<evidence type="ECO:0000313" key="3">
    <source>
        <dbReference type="EMBL" id="GAA5119161.1"/>
    </source>
</evidence>
<keyword evidence="2" id="KW-0812">Transmembrane</keyword>
<reference evidence="4" key="1">
    <citation type="journal article" date="2019" name="Int. J. Syst. Evol. Microbiol.">
        <title>The Global Catalogue of Microorganisms (GCM) 10K type strain sequencing project: providing services to taxonomists for standard genome sequencing and annotation.</title>
        <authorList>
            <consortium name="The Broad Institute Genomics Platform"/>
            <consortium name="The Broad Institute Genome Sequencing Center for Infectious Disease"/>
            <person name="Wu L."/>
            <person name="Ma J."/>
        </authorList>
    </citation>
    <scope>NUCLEOTIDE SEQUENCE [LARGE SCALE GENOMIC DNA]</scope>
    <source>
        <strain evidence="4">JCM 18302</strain>
    </source>
</reference>
<feature type="region of interest" description="Disordered" evidence="1">
    <location>
        <begin position="193"/>
        <end position="262"/>
    </location>
</feature>
<evidence type="ECO:0000256" key="1">
    <source>
        <dbReference type="SAM" id="MobiDB-lite"/>
    </source>
</evidence>
<evidence type="ECO:0000256" key="2">
    <source>
        <dbReference type="SAM" id="Phobius"/>
    </source>
</evidence>
<feature type="transmembrane region" description="Helical" evidence="2">
    <location>
        <begin position="150"/>
        <end position="172"/>
    </location>
</feature>
<dbReference type="Proteomes" id="UP001500804">
    <property type="component" value="Unassembled WGS sequence"/>
</dbReference>
<dbReference type="InterPro" id="IPR042099">
    <property type="entry name" value="ANL_N_sf"/>
</dbReference>
<dbReference type="Gene3D" id="3.40.50.12780">
    <property type="entry name" value="N-terminal domain of ligase-like"/>
    <property type="match status" value="1"/>
</dbReference>
<accession>A0ABP9NGM0</accession>
<dbReference type="SUPFAM" id="SSF56801">
    <property type="entry name" value="Acetyl-CoA synthetase-like"/>
    <property type="match status" value="1"/>
</dbReference>
<keyword evidence="2" id="KW-0472">Membrane</keyword>
<protein>
    <recommendedName>
        <fullName evidence="5">Sensor protein</fullName>
    </recommendedName>
</protein>
<proteinExistence type="predicted"/>
<evidence type="ECO:0008006" key="5">
    <source>
        <dbReference type="Google" id="ProtNLM"/>
    </source>
</evidence>
<feature type="transmembrane region" description="Helical" evidence="2">
    <location>
        <begin position="106"/>
        <end position="130"/>
    </location>
</feature>